<evidence type="ECO:0000256" key="1">
    <source>
        <dbReference type="ARBA" id="ARBA00022723"/>
    </source>
</evidence>
<keyword evidence="1" id="KW-0479">Metal-binding</keyword>
<dbReference type="SUPFAM" id="SSF54862">
    <property type="entry name" value="4Fe-4S ferredoxins"/>
    <property type="match status" value="1"/>
</dbReference>
<dbReference type="RefSeq" id="WP_133527974.1">
    <property type="nucleotide sequence ID" value="NZ_SNXO01000007.1"/>
</dbReference>
<evidence type="ECO:0000313" key="6">
    <source>
        <dbReference type="Proteomes" id="UP000295500"/>
    </source>
</evidence>
<dbReference type="AlphaFoldDB" id="A0A4R6Q9Q3"/>
<evidence type="ECO:0000313" key="5">
    <source>
        <dbReference type="EMBL" id="TDP58463.1"/>
    </source>
</evidence>
<comment type="caution">
    <text evidence="5">The sequence shown here is derived from an EMBL/GenBank/DDBJ whole genome shotgun (WGS) entry which is preliminary data.</text>
</comment>
<dbReference type="InterPro" id="IPR017896">
    <property type="entry name" value="4Fe4S_Fe-S-bd"/>
</dbReference>
<dbReference type="OrthoDB" id="9815745at2"/>
<dbReference type="GO" id="GO:0046872">
    <property type="term" value="F:metal ion binding"/>
    <property type="evidence" value="ECO:0007669"/>
    <property type="project" value="UniProtKB-KW"/>
</dbReference>
<dbReference type="PROSITE" id="PS51379">
    <property type="entry name" value="4FE4S_FER_2"/>
    <property type="match status" value="1"/>
</dbReference>
<dbReference type="PROSITE" id="PS00198">
    <property type="entry name" value="4FE4S_FER_1"/>
    <property type="match status" value="1"/>
</dbReference>
<reference evidence="5 6" key="1">
    <citation type="submission" date="2019-03" db="EMBL/GenBank/DDBJ databases">
        <title>Genomic Encyclopedia of Type Strains, Phase IV (KMG-IV): sequencing the most valuable type-strain genomes for metagenomic binning, comparative biology and taxonomic classification.</title>
        <authorList>
            <person name="Goeker M."/>
        </authorList>
    </citation>
    <scope>NUCLEOTIDE SEQUENCE [LARGE SCALE GENOMIC DNA]</scope>
    <source>
        <strain evidence="5 6">DSM 28287</strain>
    </source>
</reference>
<dbReference type="GO" id="GO:0051536">
    <property type="term" value="F:iron-sulfur cluster binding"/>
    <property type="evidence" value="ECO:0007669"/>
    <property type="project" value="UniProtKB-KW"/>
</dbReference>
<name>A0A4R6Q9Q3_9FIRM</name>
<dbReference type="Pfam" id="PF00037">
    <property type="entry name" value="Fer4"/>
    <property type="match status" value="1"/>
</dbReference>
<dbReference type="PANTHER" id="PTHR42827:SF1">
    <property type="entry name" value="IRON-SULFUR CLUSTER-BINDING PROTEIN"/>
    <property type="match status" value="1"/>
</dbReference>
<sequence>MTLTDELKDILYQKGAALVGVGNMKGVAACDYSCGVAVAMPVPKHIARDLQTAPTKEYYDMYYSMNSQLDEIVTAGEEFLRNKGYNAFAQTRDRVRIEDGHISRLPHKTVAARAGLGWIGKNCLLVTERYGSAVRLSSLLTDAPLECNDPIIESKCGLCKLCVMNCPAKALQGTLWRAGMKRRELVDVDRCYEKQLEIMFRETGIKQDLCGKCFATCTFTKKYLEG</sequence>
<evidence type="ECO:0000256" key="2">
    <source>
        <dbReference type="ARBA" id="ARBA00023004"/>
    </source>
</evidence>
<accession>A0A4R6Q9Q3</accession>
<dbReference type="Gene3D" id="3.30.70.20">
    <property type="match status" value="1"/>
</dbReference>
<evidence type="ECO:0000259" key="4">
    <source>
        <dbReference type="PROSITE" id="PS51379"/>
    </source>
</evidence>
<keyword evidence="6" id="KW-1185">Reference proteome</keyword>
<keyword evidence="2" id="KW-0408">Iron</keyword>
<gene>
    <name evidence="5" type="ORF">EV211_10762</name>
</gene>
<dbReference type="PANTHER" id="PTHR42827">
    <property type="entry name" value="IRON-SULFUR CLUSTER-BINDING PROTEIN-RELATED"/>
    <property type="match status" value="1"/>
</dbReference>
<feature type="domain" description="4Fe-4S ferredoxin-type" evidence="4">
    <location>
        <begin position="148"/>
        <end position="172"/>
    </location>
</feature>
<keyword evidence="3" id="KW-0411">Iron-sulfur</keyword>
<organism evidence="5 6">
    <name type="scientific">Aminicella lysinilytica</name>
    <dbReference type="NCBI Taxonomy" id="433323"/>
    <lineage>
        <taxon>Bacteria</taxon>
        <taxon>Bacillati</taxon>
        <taxon>Bacillota</taxon>
        <taxon>Clostridia</taxon>
        <taxon>Peptostreptococcales</taxon>
        <taxon>Anaerovoracaceae</taxon>
        <taxon>Aminicella</taxon>
    </lineage>
</organism>
<dbReference type="Proteomes" id="UP000295500">
    <property type="component" value="Unassembled WGS sequence"/>
</dbReference>
<evidence type="ECO:0000256" key="3">
    <source>
        <dbReference type="ARBA" id="ARBA00023014"/>
    </source>
</evidence>
<proteinExistence type="predicted"/>
<dbReference type="EMBL" id="SNXO01000007">
    <property type="protein sequence ID" value="TDP58463.1"/>
    <property type="molecule type" value="Genomic_DNA"/>
</dbReference>
<protein>
    <submittedName>
        <fullName evidence="5">4Fe-4S binding protein</fullName>
    </submittedName>
</protein>
<dbReference type="InterPro" id="IPR017900">
    <property type="entry name" value="4Fe4S_Fe_S_CS"/>
</dbReference>